<evidence type="ECO:0000256" key="3">
    <source>
        <dbReference type="PROSITE-ProRule" id="PRU01193"/>
    </source>
</evidence>
<evidence type="ECO:0000256" key="2">
    <source>
        <dbReference type="ARBA" id="ARBA00023122"/>
    </source>
</evidence>
<feature type="transmembrane region" description="Helical" evidence="4">
    <location>
        <begin position="6"/>
        <end position="32"/>
    </location>
</feature>
<dbReference type="Pfam" id="PF01595">
    <property type="entry name" value="CNNM"/>
    <property type="match status" value="1"/>
</dbReference>
<dbReference type="InterPro" id="IPR002550">
    <property type="entry name" value="CNNM"/>
</dbReference>
<organism evidence="6 7">
    <name type="scientific">Chitinivibrio alkaliphilus ACht1</name>
    <dbReference type="NCBI Taxonomy" id="1313304"/>
    <lineage>
        <taxon>Bacteria</taxon>
        <taxon>Pseudomonadati</taxon>
        <taxon>Fibrobacterota</taxon>
        <taxon>Chitinivibrionia</taxon>
        <taxon>Chitinivibrionales</taxon>
        <taxon>Chitinivibrionaceae</taxon>
        <taxon>Chitinivibrio</taxon>
    </lineage>
</organism>
<gene>
    <name evidence="6" type="ORF">CALK_1474</name>
</gene>
<dbReference type="GO" id="GO:0005886">
    <property type="term" value="C:plasma membrane"/>
    <property type="evidence" value="ECO:0007669"/>
    <property type="project" value="TreeGrafter"/>
</dbReference>
<keyword evidence="2" id="KW-0129">CBS domain</keyword>
<name>U7DB25_9BACT</name>
<keyword evidence="3 4" id="KW-1133">Transmembrane helix</keyword>
<feature type="transmembrane region" description="Helical" evidence="4">
    <location>
        <begin position="62"/>
        <end position="85"/>
    </location>
</feature>
<dbReference type="PROSITE" id="PS51846">
    <property type="entry name" value="CNNM"/>
    <property type="match status" value="1"/>
</dbReference>
<proteinExistence type="predicted"/>
<keyword evidence="1" id="KW-0677">Repeat</keyword>
<dbReference type="RefSeq" id="WP_022636929.1">
    <property type="nucleotide sequence ID" value="NZ_ASJR01000011.1"/>
</dbReference>
<keyword evidence="3 4" id="KW-0812">Transmembrane</keyword>
<feature type="domain" description="CNNM transmembrane" evidence="5">
    <location>
        <begin position="1"/>
        <end position="178"/>
    </location>
</feature>
<dbReference type="PANTHER" id="PTHR22777:SF17">
    <property type="entry name" value="UPF0053 PROTEIN SLL0260"/>
    <property type="match status" value="1"/>
</dbReference>
<dbReference type="Proteomes" id="UP000017148">
    <property type="component" value="Unassembled WGS sequence"/>
</dbReference>
<feature type="transmembrane region" description="Helical" evidence="4">
    <location>
        <begin position="91"/>
        <end position="108"/>
    </location>
</feature>
<feature type="transmembrane region" description="Helical" evidence="4">
    <location>
        <begin position="120"/>
        <end position="145"/>
    </location>
</feature>
<evidence type="ECO:0000256" key="1">
    <source>
        <dbReference type="ARBA" id="ARBA00022737"/>
    </source>
</evidence>
<keyword evidence="7" id="KW-1185">Reference proteome</keyword>
<accession>U7DB25</accession>
<evidence type="ECO:0000259" key="5">
    <source>
        <dbReference type="PROSITE" id="PS51846"/>
    </source>
</evidence>
<dbReference type="PANTHER" id="PTHR22777">
    <property type="entry name" value="HEMOLYSIN-RELATED"/>
    <property type="match status" value="1"/>
</dbReference>
<evidence type="ECO:0000313" key="6">
    <source>
        <dbReference type="EMBL" id="ERP31610.1"/>
    </source>
</evidence>
<keyword evidence="3 4" id="KW-0472">Membrane</keyword>
<protein>
    <recommendedName>
        <fullName evidence="5">CNNM transmembrane domain-containing protein</fullName>
    </recommendedName>
</protein>
<dbReference type="EMBL" id="ASJR01000011">
    <property type="protein sequence ID" value="ERP31610.1"/>
    <property type="molecule type" value="Genomic_DNA"/>
</dbReference>
<evidence type="ECO:0000313" key="7">
    <source>
        <dbReference type="Proteomes" id="UP000017148"/>
    </source>
</evidence>
<sequence length="274" mass="31226">MPFMWAMLFLVCLCLSFLFAGFETGFISWNTLKMEHRASRGKWVARRAVFLQERVEQVISTVLIGNNIALVLLSTSIFSFLAYFSENVPEFWVNLVLTPVILVLCELFPKSLFRIYSFRLSYIFVPFIYVFFVLFYPVTVLFRFVSGGGNAHVSEEEIVSIATEGEKDKSLTPFSKQVVTSALTLEKTSLSVLFKHLTPSAVYPVFAPNGEKHRSLPTEIEEQGAVFPADNMAAVLLGNPGLISLEYIIIEDKDRFLCYTKEQCFEKIFLEKKK</sequence>
<evidence type="ECO:0000256" key="4">
    <source>
        <dbReference type="SAM" id="Phobius"/>
    </source>
</evidence>
<dbReference type="eggNOG" id="COG1253">
    <property type="taxonomic scope" value="Bacteria"/>
</dbReference>
<reference evidence="6 7" key="1">
    <citation type="journal article" date="2013" name="Environ. Microbiol.">
        <title>Genome analysis of Chitinivibrio alkaliphilus gen. nov., sp. nov., a novel extremely haloalkaliphilic anaerobic chitinolytic bacterium from the candidate phylum Termite Group 3.</title>
        <authorList>
            <person name="Sorokin D.Y."/>
            <person name="Gumerov V.M."/>
            <person name="Rakitin A.L."/>
            <person name="Beletsky A.V."/>
            <person name="Damste J.S."/>
            <person name="Muyzer G."/>
            <person name="Mardanov A.V."/>
            <person name="Ravin N.V."/>
        </authorList>
    </citation>
    <scope>NUCLEOTIDE SEQUENCE [LARGE SCALE GENOMIC DNA]</scope>
    <source>
        <strain evidence="6 7">ACht1</strain>
    </source>
</reference>
<comment type="caution">
    <text evidence="6">The sequence shown here is derived from an EMBL/GenBank/DDBJ whole genome shotgun (WGS) entry which is preliminary data.</text>
</comment>
<dbReference type="STRING" id="1313304.CALK_1474"/>
<dbReference type="AlphaFoldDB" id="U7DB25"/>